<evidence type="ECO:0000256" key="3">
    <source>
        <dbReference type="ARBA" id="ARBA00022741"/>
    </source>
</evidence>
<dbReference type="GO" id="GO:0005675">
    <property type="term" value="C:transcription factor TFIIH holo complex"/>
    <property type="evidence" value="ECO:0007669"/>
    <property type="project" value="TreeGrafter"/>
</dbReference>
<dbReference type="SUPFAM" id="SSF52540">
    <property type="entry name" value="P-loop containing nucleoside triphosphate hydrolases"/>
    <property type="match status" value="2"/>
</dbReference>
<evidence type="ECO:0000256" key="4">
    <source>
        <dbReference type="ARBA" id="ARBA00022763"/>
    </source>
</evidence>
<evidence type="ECO:0000313" key="17">
    <source>
        <dbReference type="EMBL" id="KAJ3438247.1"/>
    </source>
</evidence>
<evidence type="ECO:0000256" key="8">
    <source>
        <dbReference type="ARBA" id="ARBA00023125"/>
    </source>
</evidence>
<evidence type="ECO:0000256" key="14">
    <source>
        <dbReference type="ARBA" id="ARBA00048988"/>
    </source>
</evidence>
<evidence type="ECO:0000256" key="7">
    <source>
        <dbReference type="ARBA" id="ARBA00022840"/>
    </source>
</evidence>
<evidence type="ECO:0000256" key="5">
    <source>
        <dbReference type="ARBA" id="ARBA00022801"/>
    </source>
</evidence>
<dbReference type="AlphaFoldDB" id="A0AAV7ZBV8"/>
<dbReference type="CDD" id="cd18029">
    <property type="entry name" value="DEXHc_XPB"/>
    <property type="match status" value="1"/>
</dbReference>
<evidence type="ECO:0000256" key="13">
    <source>
        <dbReference type="ARBA" id="ARBA00034808"/>
    </source>
</evidence>
<evidence type="ECO:0000256" key="1">
    <source>
        <dbReference type="ARBA" id="ARBA00004123"/>
    </source>
</evidence>
<dbReference type="Proteomes" id="UP001146793">
    <property type="component" value="Unassembled WGS sequence"/>
</dbReference>
<gene>
    <name evidence="17" type="ORF">M0812_17428</name>
    <name evidence="18" type="ORF">M0813_29559</name>
</gene>
<comment type="subcellular location">
    <subcellularLocation>
        <location evidence="1">Nucleus</location>
    </subcellularLocation>
</comment>
<dbReference type="InterPro" id="IPR027417">
    <property type="entry name" value="P-loop_NTPase"/>
</dbReference>
<dbReference type="GO" id="GO:0003677">
    <property type="term" value="F:DNA binding"/>
    <property type="evidence" value="ECO:0007669"/>
    <property type="project" value="UniProtKB-KW"/>
</dbReference>
<organism evidence="17 19">
    <name type="scientific">Anaeramoeba flamelloides</name>
    <dbReference type="NCBI Taxonomy" id="1746091"/>
    <lineage>
        <taxon>Eukaryota</taxon>
        <taxon>Metamonada</taxon>
        <taxon>Anaeramoebidae</taxon>
        <taxon>Anaeramoeba</taxon>
    </lineage>
</organism>
<dbReference type="PRINTS" id="PR00851">
    <property type="entry name" value="XRODRMPGMNTB"/>
</dbReference>
<evidence type="ECO:0000313" key="18">
    <source>
        <dbReference type="EMBL" id="KAJ6233882.1"/>
    </source>
</evidence>
<dbReference type="PANTHER" id="PTHR11274">
    <property type="entry name" value="RAD25/XP-B DNA REPAIR HELICASE"/>
    <property type="match status" value="1"/>
</dbReference>
<keyword evidence="5" id="KW-0378">Hydrolase</keyword>
<dbReference type="InterPro" id="IPR006935">
    <property type="entry name" value="Helicase/UvrB_N"/>
</dbReference>
<proteinExistence type="inferred from homology"/>
<dbReference type="GO" id="GO:0006367">
    <property type="term" value="P:transcription initiation at RNA polymerase II promoter"/>
    <property type="evidence" value="ECO:0007669"/>
    <property type="project" value="InterPro"/>
</dbReference>
<evidence type="ECO:0000313" key="20">
    <source>
        <dbReference type="Proteomes" id="UP001150062"/>
    </source>
</evidence>
<keyword evidence="7" id="KW-0067">ATP-binding</keyword>
<feature type="domain" description="Helicase ATP-binding" evidence="15">
    <location>
        <begin position="1"/>
        <end position="163"/>
    </location>
</feature>
<dbReference type="InterPro" id="IPR001650">
    <property type="entry name" value="Helicase_C-like"/>
</dbReference>
<dbReference type="EMBL" id="JAOAOG010000273">
    <property type="protein sequence ID" value="KAJ6233882.1"/>
    <property type="molecule type" value="Genomic_DNA"/>
</dbReference>
<comment type="catalytic activity">
    <reaction evidence="14">
        <text>ATP + H2O = ADP + phosphate + H(+)</text>
        <dbReference type="Rhea" id="RHEA:13065"/>
        <dbReference type="ChEBI" id="CHEBI:15377"/>
        <dbReference type="ChEBI" id="CHEBI:15378"/>
        <dbReference type="ChEBI" id="CHEBI:30616"/>
        <dbReference type="ChEBI" id="CHEBI:43474"/>
        <dbReference type="ChEBI" id="CHEBI:456216"/>
        <dbReference type="EC" id="5.6.2.4"/>
    </reaction>
</comment>
<comment type="similarity">
    <text evidence="2">Belongs to the helicase family. RAD25/XPB subfamily.</text>
</comment>
<evidence type="ECO:0000256" key="11">
    <source>
        <dbReference type="ARBA" id="ARBA00023242"/>
    </source>
</evidence>
<dbReference type="InterPro" id="IPR014001">
    <property type="entry name" value="Helicase_ATP-bd"/>
</dbReference>
<name>A0AAV7ZBV8_9EUKA</name>
<dbReference type="GO" id="GO:0097550">
    <property type="term" value="C:transcription preinitiation complex"/>
    <property type="evidence" value="ECO:0007669"/>
    <property type="project" value="TreeGrafter"/>
</dbReference>
<feature type="domain" description="Helicase C-terminal" evidence="16">
    <location>
        <begin position="218"/>
        <end position="378"/>
    </location>
</feature>
<keyword evidence="4" id="KW-0227">DNA damage</keyword>
<dbReference type="Gene3D" id="3.40.50.300">
    <property type="entry name" value="P-loop containing nucleotide triphosphate hydrolases"/>
    <property type="match status" value="2"/>
</dbReference>
<keyword evidence="10" id="KW-0413">Isomerase</keyword>
<protein>
    <recommendedName>
        <fullName evidence="13">DNA 3'-5' helicase</fullName>
        <ecNumber evidence="13">5.6.2.4</ecNumber>
    </recommendedName>
</protein>
<comment type="catalytic activity">
    <reaction evidence="12">
        <text>Couples ATP hydrolysis with the unwinding of duplex DNA by translocating in the 3'-5' direction.</text>
        <dbReference type="EC" id="5.6.2.4"/>
    </reaction>
</comment>
<dbReference type="PROSITE" id="PS51192">
    <property type="entry name" value="HELICASE_ATP_BIND_1"/>
    <property type="match status" value="1"/>
</dbReference>
<dbReference type="Pfam" id="PF16203">
    <property type="entry name" value="ERCC3_RAD25_C"/>
    <property type="match status" value="1"/>
</dbReference>
<evidence type="ECO:0000259" key="15">
    <source>
        <dbReference type="PROSITE" id="PS51192"/>
    </source>
</evidence>
<dbReference type="PANTHER" id="PTHR11274:SF0">
    <property type="entry name" value="GENERAL TRANSCRIPTION AND DNA REPAIR FACTOR IIH HELICASE SUBUNIT XPB"/>
    <property type="match status" value="1"/>
</dbReference>
<dbReference type="SMART" id="SM00487">
    <property type="entry name" value="DEXDc"/>
    <property type="match status" value="1"/>
</dbReference>
<dbReference type="FunFam" id="3.40.50.300:FF:000117">
    <property type="entry name" value="Putative DNA repair helicase rad25"/>
    <property type="match status" value="1"/>
</dbReference>
<dbReference type="GO" id="GO:0000112">
    <property type="term" value="C:nucleotide-excision repair factor 3 complex"/>
    <property type="evidence" value="ECO:0007669"/>
    <property type="project" value="TreeGrafter"/>
</dbReference>
<keyword evidence="20" id="KW-1185">Reference proteome</keyword>
<dbReference type="EC" id="5.6.2.4" evidence="13"/>
<dbReference type="GO" id="GO:0043138">
    <property type="term" value="F:3'-5' DNA helicase activity"/>
    <property type="evidence" value="ECO:0007669"/>
    <property type="project" value="UniProtKB-EC"/>
</dbReference>
<dbReference type="CDD" id="cd18789">
    <property type="entry name" value="SF2_C_XPB"/>
    <property type="match status" value="1"/>
</dbReference>
<keyword evidence="11" id="KW-0539">Nucleus</keyword>
<dbReference type="InterPro" id="IPR050615">
    <property type="entry name" value="ATP-dep_DNA_Helicase"/>
</dbReference>
<accession>A0AAV7ZBV8</accession>
<dbReference type="InterPro" id="IPR032438">
    <property type="entry name" value="ERCC3_RAD25_C"/>
</dbReference>
<dbReference type="NCBIfam" id="TIGR00603">
    <property type="entry name" value="rad25"/>
    <property type="match status" value="1"/>
</dbReference>
<evidence type="ECO:0000259" key="16">
    <source>
        <dbReference type="PROSITE" id="PS51194"/>
    </source>
</evidence>
<dbReference type="PROSITE" id="PS51194">
    <property type="entry name" value="HELICASE_CTER"/>
    <property type="match status" value="1"/>
</dbReference>
<evidence type="ECO:0000256" key="6">
    <source>
        <dbReference type="ARBA" id="ARBA00022806"/>
    </source>
</evidence>
<evidence type="ECO:0000256" key="2">
    <source>
        <dbReference type="ARBA" id="ARBA00006637"/>
    </source>
</evidence>
<dbReference type="InterPro" id="IPR001161">
    <property type="entry name" value="XPB/Ssl2"/>
</dbReference>
<dbReference type="SMART" id="SM00490">
    <property type="entry name" value="HELICc"/>
    <property type="match status" value="1"/>
</dbReference>
<reference evidence="17" key="2">
    <citation type="submission" date="2022-08" db="EMBL/GenBank/DDBJ databases">
        <title>Novel sulphate-reducing endosymbionts in the free-living metamonad Anaeramoeba.</title>
        <authorList>
            <person name="Jerlstrom-Hultqvist J."/>
            <person name="Cepicka I."/>
            <person name="Gallot-Lavallee L."/>
            <person name="Salas-Leiva D."/>
            <person name="Curtis B.A."/>
            <person name="Zahonova K."/>
            <person name="Pipaliya S."/>
            <person name="Dacks J."/>
            <person name="Roger A.J."/>
        </authorList>
    </citation>
    <scope>NUCLEOTIDE SEQUENCE</scope>
    <source>
        <strain evidence="17">Busselton2</strain>
    </source>
</reference>
<dbReference type="Pfam" id="PF04851">
    <property type="entry name" value="ResIII"/>
    <property type="match status" value="1"/>
</dbReference>
<keyword evidence="6 17" id="KW-0347">Helicase</keyword>
<dbReference type="GO" id="GO:0016787">
    <property type="term" value="F:hydrolase activity"/>
    <property type="evidence" value="ECO:0007669"/>
    <property type="project" value="UniProtKB-KW"/>
</dbReference>
<dbReference type="GO" id="GO:0006289">
    <property type="term" value="P:nucleotide-excision repair"/>
    <property type="evidence" value="ECO:0007669"/>
    <property type="project" value="InterPro"/>
</dbReference>
<evidence type="ECO:0000256" key="12">
    <source>
        <dbReference type="ARBA" id="ARBA00034617"/>
    </source>
</evidence>
<reference evidence="18" key="1">
    <citation type="submission" date="2022-08" db="EMBL/GenBank/DDBJ databases">
        <title>Novel sulfate-reducing endosymbionts in the free-living metamonad Anaeramoeba.</title>
        <authorList>
            <person name="Jerlstrom-Hultqvist J."/>
            <person name="Cepicka I."/>
            <person name="Gallot-Lavallee L."/>
            <person name="Salas-Leiva D."/>
            <person name="Curtis B.A."/>
            <person name="Zahonova K."/>
            <person name="Pipaliya S."/>
            <person name="Dacks J."/>
            <person name="Roger A.J."/>
        </authorList>
    </citation>
    <scope>NUCLEOTIDE SEQUENCE</scope>
    <source>
        <strain evidence="18">Schooner1</strain>
    </source>
</reference>
<comment type="caution">
    <text evidence="17">The sequence shown here is derived from an EMBL/GenBank/DDBJ whole genome shotgun (WGS) entry which is preliminary data.</text>
</comment>
<dbReference type="FunFam" id="3.40.50.300:FF:000077">
    <property type="entry name" value="Probable DNA repair helicase RAD25"/>
    <property type="match status" value="1"/>
</dbReference>
<dbReference type="EMBL" id="JANTQA010000033">
    <property type="protein sequence ID" value="KAJ3438247.1"/>
    <property type="molecule type" value="Genomic_DNA"/>
</dbReference>
<keyword evidence="9" id="KW-0234">DNA repair</keyword>
<evidence type="ECO:0000256" key="10">
    <source>
        <dbReference type="ARBA" id="ARBA00023235"/>
    </source>
</evidence>
<keyword evidence="3" id="KW-0547">Nucleotide-binding</keyword>
<dbReference type="GO" id="GO:0005524">
    <property type="term" value="F:ATP binding"/>
    <property type="evidence" value="ECO:0007669"/>
    <property type="project" value="UniProtKB-KW"/>
</dbReference>
<sequence length="447" mass="51795">MFGSGRARSGIIVLPCGAGKTLVGITATCTIQKSGLVICTSTVAVEQWMAEYRRWTNIELSQIARFTSDFKEIFNSQAGIMITTYSMISYTGQRSPEAEEVINHICSRDWGILVLDEVHVVPADIFSRTLTIVKAHTKLGLTATLVREDDKIKDLNYLIGPKLYEANWLDLQRSGYIARVQCAEVWCPLTPSFFYTYLNEESKQKKSLLCYVNPSKFQNCQYLINYHEKRGDKILVFSDNIFALKFFAKTLKRPMIYGDTSPSERMSVLQDFQKNGTYNTVFISKVGDNSIDLPDANVLIQISGHYGSRRQEAQRLGRVLRKKQNYNSDEFSAFFYTLVTQDTREMYFSTKRQQFLIDQGYSFKVVTDFISKEDKKSLKYNTEKDQDHLLRQVIQQDESKGLDEILSEEEEMRQMKKFSSRTFKKRRQRISNNSNRKFRSTILRKKF</sequence>
<dbReference type="Proteomes" id="UP001150062">
    <property type="component" value="Unassembled WGS sequence"/>
</dbReference>
<keyword evidence="8" id="KW-0238">DNA-binding</keyword>
<evidence type="ECO:0000256" key="9">
    <source>
        <dbReference type="ARBA" id="ARBA00023204"/>
    </source>
</evidence>
<evidence type="ECO:0000313" key="19">
    <source>
        <dbReference type="Proteomes" id="UP001146793"/>
    </source>
</evidence>